<feature type="compositionally biased region" description="Basic and acidic residues" evidence="1">
    <location>
        <begin position="228"/>
        <end position="239"/>
    </location>
</feature>
<feature type="region of interest" description="Disordered" evidence="1">
    <location>
        <begin position="147"/>
        <end position="239"/>
    </location>
</feature>
<feature type="compositionally biased region" description="Acidic residues" evidence="1">
    <location>
        <begin position="212"/>
        <end position="227"/>
    </location>
</feature>
<feature type="transmembrane region" description="Helical" evidence="2">
    <location>
        <begin position="20"/>
        <end position="46"/>
    </location>
</feature>
<keyword evidence="2" id="KW-1133">Transmembrane helix</keyword>
<feature type="domain" description="DUF4408" evidence="3">
    <location>
        <begin position="18"/>
        <end position="49"/>
    </location>
</feature>
<evidence type="ECO:0000259" key="3">
    <source>
        <dbReference type="Pfam" id="PF14364"/>
    </source>
</evidence>
<keyword evidence="5" id="KW-1185">Reference proteome</keyword>
<protein>
    <submittedName>
        <fullName evidence="4">DUF761 domain-containing protein/DUF4408 domain-containing protein</fullName>
    </submittedName>
</protein>
<evidence type="ECO:0000313" key="4">
    <source>
        <dbReference type="EMBL" id="KAJ7955897.1"/>
    </source>
</evidence>
<dbReference type="PANTHER" id="PTHR33098:SF57">
    <property type="entry name" value="DUF4408 DOMAIN PROTEIN"/>
    <property type="match status" value="1"/>
</dbReference>
<evidence type="ECO:0000256" key="2">
    <source>
        <dbReference type="SAM" id="Phobius"/>
    </source>
</evidence>
<feature type="compositionally biased region" description="Basic and acidic residues" evidence="1">
    <location>
        <begin position="194"/>
        <end position="204"/>
    </location>
</feature>
<feature type="compositionally biased region" description="Polar residues" evidence="1">
    <location>
        <begin position="106"/>
        <end position="129"/>
    </location>
</feature>
<keyword evidence="2" id="KW-0472">Membrane</keyword>
<dbReference type="InterPro" id="IPR008480">
    <property type="entry name" value="DUF761_pln"/>
</dbReference>
<comment type="caution">
    <text evidence="4">The sequence shown here is derived from an EMBL/GenBank/DDBJ whole genome shotgun (WGS) entry which is preliminary data.</text>
</comment>
<dbReference type="PANTHER" id="PTHR33098">
    <property type="entry name" value="COTTON FIBER (DUF761)"/>
    <property type="match status" value="1"/>
</dbReference>
<proteinExistence type="predicted"/>
<evidence type="ECO:0000313" key="5">
    <source>
        <dbReference type="Proteomes" id="UP001163823"/>
    </source>
</evidence>
<dbReference type="Pfam" id="PF05553">
    <property type="entry name" value="DUF761"/>
    <property type="match status" value="1"/>
</dbReference>
<reference evidence="4" key="1">
    <citation type="journal article" date="2023" name="Science">
        <title>Elucidation of the pathway for biosynthesis of saponin adjuvants from the soapbark tree.</title>
        <authorList>
            <person name="Reed J."/>
            <person name="Orme A."/>
            <person name="El-Demerdash A."/>
            <person name="Owen C."/>
            <person name="Martin L.B.B."/>
            <person name="Misra R.C."/>
            <person name="Kikuchi S."/>
            <person name="Rejzek M."/>
            <person name="Martin A.C."/>
            <person name="Harkess A."/>
            <person name="Leebens-Mack J."/>
            <person name="Louveau T."/>
            <person name="Stephenson M.J."/>
            <person name="Osbourn A."/>
        </authorList>
    </citation>
    <scope>NUCLEOTIDE SEQUENCE</scope>
    <source>
        <strain evidence="4">S10</strain>
    </source>
</reference>
<dbReference type="KEGG" id="qsa:O6P43_022417"/>
<evidence type="ECO:0000256" key="1">
    <source>
        <dbReference type="SAM" id="MobiDB-lite"/>
    </source>
</evidence>
<gene>
    <name evidence="4" type="ORF">O6P43_022417</name>
</gene>
<organism evidence="4 5">
    <name type="scientific">Quillaja saponaria</name>
    <name type="common">Soap bark tree</name>
    <dbReference type="NCBI Taxonomy" id="32244"/>
    <lineage>
        <taxon>Eukaryota</taxon>
        <taxon>Viridiplantae</taxon>
        <taxon>Streptophyta</taxon>
        <taxon>Embryophyta</taxon>
        <taxon>Tracheophyta</taxon>
        <taxon>Spermatophyta</taxon>
        <taxon>Magnoliopsida</taxon>
        <taxon>eudicotyledons</taxon>
        <taxon>Gunneridae</taxon>
        <taxon>Pentapetalae</taxon>
        <taxon>rosids</taxon>
        <taxon>fabids</taxon>
        <taxon>Fabales</taxon>
        <taxon>Quillajaceae</taxon>
        <taxon>Quillaja</taxon>
    </lineage>
</organism>
<keyword evidence="2" id="KW-0812">Transmembrane</keyword>
<accession>A0AAD7LD93</accession>
<name>A0AAD7LD93_QUISA</name>
<feature type="region of interest" description="Disordered" evidence="1">
    <location>
        <begin position="93"/>
        <end position="129"/>
    </location>
</feature>
<dbReference type="EMBL" id="JARAOO010000009">
    <property type="protein sequence ID" value="KAJ7955897.1"/>
    <property type="molecule type" value="Genomic_DNA"/>
</dbReference>
<dbReference type="Proteomes" id="UP001163823">
    <property type="component" value="Chromosome 9"/>
</dbReference>
<dbReference type="AlphaFoldDB" id="A0AAD7LD93"/>
<dbReference type="InterPro" id="IPR025520">
    <property type="entry name" value="DUF4408"/>
</dbReference>
<sequence length="291" mass="33373">MRNQRSSIEMAEPYSVTSLFAFMVSWCRPTSLFLVLNLVIGTIFIISRFSTQKKPRHQSQFGSDNSPQVVRAPSLLDRVKSVNFPLYKFQPTNPETQHFLPPEPEQVNSYPYPNPNQDTPPQINKNPSLLNRLKSSNFLSLCRSDSINAEQESLPPTEAETDSKDPNPDSDSSQVRVNLLQRSKSEMGTAALRRSPEKIKKSTSEKSAWGYGEEEEEEEEEDDDDEAVERRRPATTRAERISVKKKETELFMEEEGVDAKADDFINRFKKQLRLQRLDSVLRFKDTPNRGN</sequence>
<dbReference type="Pfam" id="PF14364">
    <property type="entry name" value="DUF4408"/>
    <property type="match status" value="1"/>
</dbReference>